<evidence type="ECO:0000256" key="3">
    <source>
        <dbReference type="ARBA" id="ARBA00022448"/>
    </source>
</evidence>
<comment type="similarity">
    <text evidence="2 14 16">Belongs to the TonB-dependent receptor family.</text>
</comment>
<dbReference type="GO" id="GO:0015344">
    <property type="term" value="F:siderophore uptake transmembrane transporter activity"/>
    <property type="evidence" value="ECO:0007669"/>
    <property type="project" value="TreeGrafter"/>
</dbReference>
<evidence type="ECO:0000256" key="4">
    <source>
        <dbReference type="ARBA" id="ARBA00022452"/>
    </source>
</evidence>
<dbReference type="PROSITE" id="PS52016">
    <property type="entry name" value="TONB_DEPENDENT_REC_3"/>
    <property type="match status" value="1"/>
</dbReference>
<evidence type="ECO:0000259" key="19">
    <source>
        <dbReference type="Pfam" id="PF07715"/>
    </source>
</evidence>
<keyword evidence="12 20" id="KW-0675">Receptor</keyword>
<dbReference type="Gene3D" id="2.170.130.10">
    <property type="entry name" value="TonB-dependent receptor, plug domain"/>
    <property type="match status" value="1"/>
</dbReference>
<keyword evidence="9" id="KW-0406">Ion transport</keyword>
<evidence type="ECO:0000256" key="9">
    <source>
        <dbReference type="ARBA" id="ARBA00023065"/>
    </source>
</evidence>
<keyword evidence="11 14" id="KW-0472">Membrane</keyword>
<dbReference type="RefSeq" id="WP_269949186.1">
    <property type="nucleotide sequence ID" value="NZ_CP104758.1"/>
</dbReference>
<keyword evidence="3 14" id="KW-0813">Transport</keyword>
<evidence type="ECO:0000256" key="10">
    <source>
        <dbReference type="ARBA" id="ARBA00023077"/>
    </source>
</evidence>
<dbReference type="SUPFAM" id="SSF56935">
    <property type="entry name" value="Porins"/>
    <property type="match status" value="1"/>
</dbReference>
<evidence type="ECO:0000313" key="20">
    <source>
        <dbReference type="EMBL" id="WBG89656.1"/>
    </source>
</evidence>
<dbReference type="PANTHER" id="PTHR32552:SF82">
    <property type="entry name" value="FCUA PROTEIN"/>
    <property type="match status" value="1"/>
</dbReference>
<dbReference type="AlphaFoldDB" id="A0AAJ5QG45"/>
<evidence type="ECO:0000256" key="5">
    <source>
        <dbReference type="ARBA" id="ARBA00022496"/>
    </source>
</evidence>
<dbReference type="InterPro" id="IPR012910">
    <property type="entry name" value="Plug_dom"/>
</dbReference>
<evidence type="ECO:0000256" key="17">
    <source>
        <dbReference type="SAM" id="SignalP"/>
    </source>
</evidence>
<feature type="short sequence motif" description="TonB C-terminal box" evidence="15">
    <location>
        <begin position="727"/>
        <end position="744"/>
    </location>
</feature>
<dbReference type="InterPro" id="IPR010105">
    <property type="entry name" value="TonB_sidphr_rcpt"/>
</dbReference>
<evidence type="ECO:0000256" key="8">
    <source>
        <dbReference type="ARBA" id="ARBA00023004"/>
    </source>
</evidence>
<keyword evidence="6 14" id="KW-0812">Transmembrane</keyword>
<keyword evidence="4 14" id="KW-1134">Transmembrane beta strand</keyword>
<evidence type="ECO:0000256" key="7">
    <source>
        <dbReference type="ARBA" id="ARBA00022729"/>
    </source>
</evidence>
<dbReference type="CDD" id="cd01347">
    <property type="entry name" value="ligand_gated_channel"/>
    <property type="match status" value="1"/>
</dbReference>
<evidence type="ECO:0000256" key="6">
    <source>
        <dbReference type="ARBA" id="ARBA00022692"/>
    </source>
</evidence>
<dbReference type="InterPro" id="IPR000531">
    <property type="entry name" value="Beta-barrel_TonB"/>
</dbReference>
<feature type="domain" description="TonB-dependent receptor-like beta-barrel" evidence="18">
    <location>
        <begin position="272"/>
        <end position="712"/>
    </location>
</feature>
<evidence type="ECO:0000256" key="13">
    <source>
        <dbReference type="ARBA" id="ARBA00023237"/>
    </source>
</evidence>
<dbReference type="Gene3D" id="2.40.170.20">
    <property type="entry name" value="TonB-dependent receptor, beta-barrel domain"/>
    <property type="match status" value="1"/>
</dbReference>
<sequence length="744" mass="80076">MRRSLSSPGFKPTLLALFVSTGCLPVMAATTSTSTASFSATREAAPAASSSEQTLTVTAAPQSDFKPGGDQLVPAYLDGQVAHGGRLGMLGEQNAMDVPFNVIGFTSKMIQDQQAKTIADVVKNDAGVQNVKGYGNFAESYRIRGFELDGDDMTFGGLSGVVPRQVMDASLIDRVEIFKGANSLLNGAASTGVGGVINLEPKHADDLPLTRVGVDYTSDSQTGTTIDTGRRFGDDNQFGVRLNAVHREGETGVDGEKKRTTAASVGLDYRGERLRTSLDVGYQKKTFHDGLQGVNISGVDFIPAVPSNSHNYSQKWVYSNMESEFGIAKAEYDLSDNWTAYAGLGAQHAHETGNYGTPKLTNSDGDATISTFNTNRIQDNMSGMAGMRGHFATGFVTHQVNVGYSGLTTNAKNAYNMSLTGTATNIYATDDIDAPSPNFAGGKFSDPLTTARSRTQGYLLSDTLGFFDDSVLLTLGARHQKVVVRNYNYNTGAEDTSSRYTNSRWMPTYGLVYKPWQSISLYANHTEALQPGAVAPDNNTVTNPGAITGIAHSKQNEVGVKADFGRVGGSLSLFDIRKPSGIINAAGAYAMDGEERHRGMETNIFGEPVLGLRLNASATWLNPEMEKTESGTYDGKQAIGVPRYNYALGAEYDIKPLEGLTATALLNHSGSQWADSANTKKIDSYTTLDLGLRYRMKLNQNDMVWRVAVENVTNEKYWANVDSTGTYLTQGDGRTLKVGVSYDF</sequence>
<evidence type="ECO:0000256" key="14">
    <source>
        <dbReference type="PROSITE-ProRule" id="PRU01360"/>
    </source>
</evidence>
<name>A0AAJ5QG45_9GAMM</name>
<evidence type="ECO:0000259" key="18">
    <source>
        <dbReference type="Pfam" id="PF00593"/>
    </source>
</evidence>
<dbReference type="GO" id="GO:0038023">
    <property type="term" value="F:signaling receptor activity"/>
    <property type="evidence" value="ECO:0007669"/>
    <property type="project" value="InterPro"/>
</dbReference>
<keyword evidence="7 17" id="KW-0732">Signal</keyword>
<evidence type="ECO:0000256" key="16">
    <source>
        <dbReference type="RuleBase" id="RU003357"/>
    </source>
</evidence>
<protein>
    <submittedName>
        <fullName evidence="20">TonB-dependent siderophore receptor</fullName>
    </submittedName>
</protein>
<evidence type="ECO:0000256" key="15">
    <source>
        <dbReference type="PROSITE-ProRule" id="PRU10144"/>
    </source>
</evidence>
<gene>
    <name evidence="20" type="ORF">N5580_11085</name>
</gene>
<evidence type="ECO:0000256" key="1">
    <source>
        <dbReference type="ARBA" id="ARBA00004571"/>
    </source>
</evidence>
<feature type="signal peptide" evidence="17">
    <location>
        <begin position="1"/>
        <end position="28"/>
    </location>
</feature>
<dbReference type="PROSITE" id="PS01156">
    <property type="entry name" value="TONB_DEPENDENT_REC_2"/>
    <property type="match status" value="1"/>
</dbReference>
<proteinExistence type="inferred from homology"/>
<dbReference type="Pfam" id="PF00593">
    <property type="entry name" value="TonB_dep_Rec_b-barrel"/>
    <property type="match status" value="1"/>
</dbReference>
<comment type="subcellular location">
    <subcellularLocation>
        <location evidence="1 14">Cell outer membrane</location>
        <topology evidence="1 14">Multi-pass membrane protein</topology>
    </subcellularLocation>
</comment>
<evidence type="ECO:0000256" key="12">
    <source>
        <dbReference type="ARBA" id="ARBA00023170"/>
    </source>
</evidence>
<dbReference type="PANTHER" id="PTHR32552">
    <property type="entry name" value="FERRICHROME IRON RECEPTOR-RELATED"/>
    <property type="match status" value="1"/>
</dbReference>
<evidence type="ECO:0000256" key="11">
    <source>
        <dbReference type="ARBA" id="ARBA00023136"/>
    </source>
</evidence>
<keyword evidence="8" id="KW-0408">Iron</keyword>
<accession>A0AAJ5QG45</accession>
<dbReference type="InterPro" id="IPR037066">
    <property type="entry name" value="Plug_dom_sf"/>
</dbReference>
<reference evidence="20 21" key="1">
    <citation type="journal article" date="2022" name="J Glob Antimicrob Resist">
        <title>First complete genome of a multidrug resistant strain of the novel human pathogen Kalamiella piersonii (GABEKP28) identified in human saliva.</title>
        <authorList>
            <person name="McDonagh F."/>
            <person name="Singh N.K."/>
            <person name="Venkateswaran K."/>
            <person name="Lonappan A.M."/>
            <person name="Hallahan B."/>
            <person name="Tuohy A."/>
            <person name="Burke L."/>
            <person name="Kovarova A."/>
            <person name="Miliotis G."/>
        </authorList>
    </citation>
    <scope>NUCLEOTIDE SEQUENCE [LARGE SCALE GENOMIC DNA]</scope>
    <source>
        <strain evidence="20 21">GABEKP28</strain>
    </source>
</reference>
<keyword evidence="5" id="KW-0410">Iron transport</keyword>
<dbReference type="GO" id="GO:0009279">
    <property type="term" value="C:cell outer membrane"/>
    <property type="evidence" value="ECO:0007669"/>
    <property type="project" value="UniProtKB-SubCell"/>
</dbReference>
<feature type="domain" description="TonB-dependent receptor plug" evidence="19">
    <location>
        <begin position="95"/>
        <end position="192"/>
    </location>
</feature>
<dbReference type="GO" id="GO:0015891">
    <property type="term" value="P:siderophore transport"/>
    <property type="evidence" value="ECO:0007669"/>
    <property type="project" value="InterPro"/>
</dbReference>
<feature type="chain" id="PRO_5042505018" evidence="17">
    <location>
        <begin position="29"/>
        <end position="744"/>
    </location>
</feature>
<dbReference type="InterPro" id="IPR039426">
    <property type="entry name" value="TonB-dep_rcpt-like"/>
</dbReference>
<keyword evidence="21" id="KW-1185">Reference proteome</keyword>
<dbReference type="EMBL" id="CP104758">
    <property type="protein sequence ID" value="WBG89656.1"/>
    <property type="molecule type" value="Genomic_DNA"/>
</dbReference>
<evidence type="ECO:0000313" key="21">
    <source>
        <dbReference type="Proteomes" id="UP001211544"/>
    </source>
</evidence>
<organism evidence="20 21">
    <name type="scientific">Pantoea piersonii</name>
    <dbReference type="NCBI Taxonomy" id="2364647"/>
    <lineage>
        <taxon>Bacteria</taxon>
        <taxon>Pseudomonadati</taxon>
        <taxon>Pseudomonadota</taxon>
        <taxon>Gammaproteobacteria</taxon>
        <taxon>Enterobacterales</taxon>
        <taxon>Erwiniaceae</taxon>
        <taxon>Pantoea</taxon>
    </lineage>
</organism>
<dbReference type="KEGG" id="kpie:N5580_11085"/>
<evidence type="ECO:0000256" key="2">
    <source>
        <dbReference type="ARBA" id="ARBA00009810"/>
    </source>
</evidence>
<dbReference type="Pfam" id="PF07715">
    <property type="entry name" value="Plug"/>
    <property type="match status" value="1"/>
</dbReference>
<dbReference type="PROSITE" id="PS51257">
    <property type="entry name" value="PROKAR_LIPOPROTEIN"/>
    <property type="match status" value="1"/>
</dbReference>
<dbReference type="InterPro" id="IPR010917">
    <property type="entry name" value="TonB_rcpt_CS"/>
</dbReference>
<dbReference type="Proteomes" id="UP001211544">
    <property type="component" value="Chromosome"/>
</dbReference>
<keyword evidence="13 14" id="KW-0998">Cell outer membrane</keyword>
<dbReference type="InterPro" id="IPR036942">
    <property type="entry name" value="Beta-barrel_TonB_sf"/>
</dbReference>
<dbReference type="NCBIfam" id="TIGR01783">
    <property type="entry name" value="TonB-siderophor"/>
    <property type="match status" value="1"/>
</dbReference>
<keyword evidence="10 16" id="KW-0798">TonB box</keyword>